<evidence type="ECO:0000313" key="3">
    <source>
        <dbReference type="EMBL" id="PNR30367.1"/>
    </source>
</evidence>
<dbReference type="Gramene" id="Pp3c22_3939V3.1">
    <property type="protein sequence ID" value="PAC:32903263.CDS.1"/>
    <property type="gene ID" value="Pp3c22_3939"/>
</dbReference>
<reference evidence="3 5" key="1">
    <citation type="journal article" date="2008" name="Science">
        <title>The Physcomitrella genome reveals evolutionary insights into the conquest of land by plants.</title>
        <authorList>
            <person name="Rensing S."/>
            <person name="Lang D."/>
            <person name="Zimmer A."/>
            <person name="Terry A."/>
            <person name="Salamov A."/>
            <person name="Shapiro H."/>
            <person name="Nishiyama T."/>
            <person name="Perroud P.-F."/>
            <person name="Lindquist E."/>
            <person name="Kamisugi Y."/>
            <person name="Tanahashi T."/>
            <person name="Sakakibara K."/>
            <person name="Fujita T."/>
            <person name="Oishi K."/>
            <person name="Shin-I T."/>
            <person name="Kuroki Y."/>
            <person name="Toyoda A."/>
            <person name="Suzuki Y."/>
            <person name="Hashimoto A."/>
            <person name="Yamaguchi K."/>
            <person name="Sugano A."/>
            <person name="Kohara Y."/>
            <person name="Fujiyama A."/>
            <person name="Anterola A."/>
            <person name="Aoki S."/>
            <person name="Ashton N."/>
            <person name="Barbazuk W.B."/>
            <person name="Barker E."/>
            <person name="Bennetzen J."/>
            <person name="Bezanilla M."/>
            <person name="Blankenship R."/>
            <person name="Cho S.H."/>
            <person name="Dutcher S."/>
            <person name="Estelle M."/>
            <person name="Fawcett J.A."/>
            <person name="Gundlach H."/>
            <person name="Hanada K."/>
            <person name="Heyl A."/>
            <person name="Hicks K.A."/>
            <person name="Hugh J."/>
            <person name="Lohr M."/>
            <person name="Mayer K."/>
            <person name="Melkozernov A."/>
            <person name="Murata T."/>
            <person name="Nelson D."/>
            <person name="Pils B."/>
            <person name="Prigge M."/>
            <person name="Reiss B."/>
            <person name="Renner T."/>
            <person name="Rombauts S."/>
            <person name="Rushton P."/>
            <person name="Sanderfoot A."/>
            <person name="Schween G."/>
            <person name="Shiu S.-H."/>
            <person name="Stueber K."/>
            <person name="Theodoulou F.L."/>
            <person name="Tu H."/>
            <person name="Van de Peer Y."/>
            <person name="Verrier P.J."/>
            <person name="Waters E."/>
            <person name="Wood A."/>
            <person name="Yang L."/>
            <person name="Cove D."/>
            <person name="Cuming A."/>
            <person name="Hasebe M."/>
            <person name="Lucas S."/>
            <person name="Mishler D.B."/>
            <person name="Reski R."/>
            <person name="Grigoriev I."/>
            <person name="Quatrano R.S."/>
            <person name="Boore J.L."/>
        </authorList>
    </citation>
    <scope>NUCLEOTIDE SEQUENCE [LARGE SCALE GENOMIC DNA]</scope>
    <source>
        <strain evidence="4 5">cv. Gransden 2004</strain>
    </source>
</reference>
<accession>A0A2K1IM60</accession>
<gene>
    <name evidence="3" type="ORF">PHYPA_026683</name>
</gene>
<organism evidence="3">
    <name type="scientific">Physcomitrium patens</name>
    <name type="common">Spreading-leaved earth moss</name>
    <name type="synonym">Physcomitrella patens</name>
    <dbReference type="NCBI Taxonomy" id="3218"/>
    <lineage>
        <taxon>Eukaryota</taxon>
        <taxon>Viridiplantae</taxon>
        <taxon>Streptophyta</taxon>
        <taxon>Embryophyta</taxon>
        <taxon>Bryophyta</taxon>
        <taxon>Bryophytina</taxon>
        <taxon>Bryopsida</taxon>
        <taxon>Funariidae</taxon>
        <taxon>Funariales</taxon>
        <taxon>Funariaceae</taxon>
        <taxon>Physcomitrium</taxon>
    </lineage>
</organism>
<feature type="transmembrane region" description="Helical" evidence="2">
    <location>
        <begin position="52"/>
        <end position="74"/>
    </location>
</feature>
<keyword evidence="5" id="KW-1185">Reference proteome</keyword>
<reference evidence="3 5" key="2">
    <citation type="journal article" date="2018" name="Plant J.">
        <title>The Physcomitrella patens chromosome-scale assembly reveals moss genome structure and evolution.</title>
        <authorList>
            <person name="Lang D."/>
            <person name="Ullrich K.K."/>
            <person name="Murat F."/>
            <person name="Fuchs J."/>
            <person name="Jenkins J."/>
            <person name="Haas F.B."/>
            <person name="Piednoel M."/>
            <person name="Gundlach H."/>
            <person name="Van Bel M."/>
            <person name="Meyberg R."/>
            <person name="Vives C."/>
            <person name="Morata J."/>
            <person name="Symeonidi A."/>
            <person name="Hiss M."/>
            <person name="Muchero W."/>
            <person name="Kamisugi Y."/>
            <person name="Saleh O."/>
            <person name="Blanc G."/>
            <person name="Decker E.L."/>
            <person name="van Gessel N."/>
            <person name="Grimwood J."/>
            <person name="Hayes R.D."/>
            <person name="Graham S.W."/>
            <person name="Gunter L.E."/>
            <person name="McDaniel S.F."/>
            <person name="Hoernstein S.N.W."/>
            <person name="Larsson A."/>
            <person name="Li F.W."/>
            <person name="Perroud P.F."/>
            <person name="Phillips J."/>
            <person name="Ranjan P."/>
            <person name="Rokshar D.S."/>
            <person name="Rothfels C.J."/>
            <person name="Schneider L."/>
            <person name="Shu S."/>
            <person name="Stevenson D.W."/>
            <person name="Thummler F."/>
            <person name="Tillich M."/>
            <person name="Villarreal Aguilar J.C."/>
            <person name="Widiez T."/>
            <person name="Wong G.K."/>
            <person name="Wymore A."/>
            <person name="Zhang Y."/>
            <person name="Zimmer A.D."/>
            <person name="Quatrano R.S."/>
            <person name="Mayer K.F.X."/>
            <person name="Goodstein D."/>
            <person name="Casacuberta J.M."/>
            <person name="Vandepoele K."/>
            <person name="Reski R."/>
            <person name="Cuming A.C."/>
            <person name="Tuskan G.A."/>
            <person name="Maumus F."/>
            <person name="Salse J."/>
            <person name="Schmutz J."/>
            <person name="Rensing S.A."/>
        </authorList>
    </citation>
    <scope>NUCLEOTIDE SEQUENCE [LARGE SCALE GENOMIC DNA]</scope>
    <source>
        <strain evidence="4 5">cv. Gransden 2004</strain>
    </source>
</reference>
<protein>
    <submittedName>
        <fullName evidence="3 4">Uncharacterized protein</fullName>
    </submittedName>
</protein>
<evidence type="ECO:0000313" key="4">
    <source>
        <dbReference type="EnsemblPlants" id="PAC:32903263.CDS.1"/>
    </source>
</evidence>
<proteinExistence type="predicted"/>
<dbReference type="EnsemblPlants" id="Pp3c22_3939V3.1">
    <property type="protein sequence ID" value="PAC:32903263.CDS.1"/>
    <property type="gene ID" value="Pp3c22_3939"/>
</dbReference>
<dbReference type="Proteomes" id="UP000006727">
    <property type="component" value="Chromosome 22"/>
</dbReference>
<evidence type="ECO:0000313" key="5">
    <source>
        <dbReference type="Proteomes" id="UP000006727"/>
    </source>
</evidence>
<keyword evidence="2" id="KW-0472">Membrane</keyword>
<sequence>MGKEPRKSPPRSESTQEMAEHWDGQYCPFNPAQNPAHVPSNNPGDDGDRGSYVIPMVIGAALVAIAIAFVFSAWRKK</sequence>
<feature type="region of interest" description="Disordered" evidence="1">
    <location>
        <begin position="1"/>
        <end position="49"/>
    </location>
</feature>
<dbReference type="AlphaFoldDB" id="A0A2K1IM60"/>
<evidence type="ECO:0000256" key="1">
    <source>
        <dbReference type="SAM" id="MobiDB-lite"/>
    </source>
</evidence>
<keyword evidence="2" id="KW-0812">Transmembrane</keyword>
<name>A0A2K1IM60_PHYPA</name>
<keyword evidence="2" id="KW-1133">Transmembrane helix</keyword>
<reference evidence="4" key="3">
    <citation type="submission" date="2020-12" db="UniProtKB">
        <authorList>
            <consortium name="EnsemblPlants"/>
        </authorList>
    </citation>
    <scope>IDENTIFICATION</scope>
</reference>
<evidence type="ECO:0000256" key="2">
    <source>
        <dbReference type="SAM" id="Phobius"/>
    </source>
</evidence>
<dbReference type="EMBL" id="ABEU02000022">
    <property type="protein sequence ID" value="PNR30367.1"/>
    <property type="molecule type" value="Genomic_DNA"/>
</dbReference>
<dbReference type="InParanoid" id="A0A2K1IM60"/>